<evidence type="ECO:0000313" key="4">
    <source>
        <dbReference type="EMBL" id="MCV7420298.1"/>
    </source>
</evidence>
<feature type="transmembrane region" description="Helical" evidence="1">
    <location>
        <begin position="263"/>
        <end position="284"/>
    </location>
</feature>
<dbReference type="SUPFAM" id="SSF55073">
    <property type="entry name" value="Nucleotide cyclase"/>
    <property type="match status" value="1"/>
</dbReference>
<evidence type="ECO:0000313" key="5">
    <source>
        <dbReference type="Proteomes" id="UP001141629"/>
    </source>
</evidence>
<dbReference type="SMART" id="SM00267">
    <property type="entry name" value="GGDEF"/>
    <property type="match status" value="1"/>
</dbReference>
<dbReference type="Proteomes" id="UP001141629">
    <property type="component" value="Unassembled WGS sequence"/>
</dbReference>
<dbReference type="Gene3D" id="3.20.20.450">
    <property type="entry name" value="EAL domain"/>
    <property type="match status" value="1"/>
</dbReference>
<feature type="transmembrane region" description="Helical" evidence="1">
    <location>
        <begin position="134"/>
        <end position="158"/>
    </location>
</feature>
<evidence type="ECO:0000256" key="1">
    <source>
        <dbReference type="SAM" id="Phobius"/>
    </source>
</evidence>
<dbReference type="EMBL" id="JACKVK010000004">
    <property type="protein sequence ID" value="MCV7420298.1"/>
    <property type="molecule type" value="Genomic_DNA"/>
</dbReference>
<evidence type="ECO:0000259" key="2">
    <source>
        <dbReference type="PROSITE" id="PS50883"/>
    </source>
</evidence>
<dbReference type="CDD" id="cd01949">
    <property type="entry name" value="GGDEF"/>
    <property type="match status" value="1"/>
</dbReference>
<dbReference type="CDD" id="cd01948">
    <property type="entry name" value="EAL"/>
    <property type="match status" value="1"/>
</dbReference>
<accession>A0A9X2YJ36</accession>
<dbReference type="Gene3D" id="3.30.70.270">
    <property type="match status" value="1"/>
</dbReference>
<feature type="transmembrane region" description="Helical" evidence="1">
    <location>
        <begin position="234"/>
        <end position="257"/>
    </location>
</feature>
<protein>
    <submittedName>
        <fullName evidence="4">Bifunctional diguanylate cyclase/phosphodiesterase</fullName>
    </submittedName>
</protein>
<dbReference type="PANTHER" id="PTHR44757:SF2">
    <property type="entry name" value="BIOFILM ARCHITECTURE MAINTENANCE PROTEIN MBAA"/>
    <property type="match status" value="1"/>
</dbReference>
<feature type="domain" description="EAL" evidence="2">
    <location>
        <begin position="471"/>
        <end position="720"/>
    </location>
</feature>
<reference evidence="4" key="1">
    <citation type="submission" date="2020-07" db="EMBL/GenBank/DDBJ databases">
        <authorList>
            <person name="Pettersson B.M.F."/>
            <person name="Behra P.R.K."/>
            <person name="Ramesh M."/>
            <person name="Das S."/>
            <person name="Dasgupta S."/>
            <person name="Kirsebom L.A."/>
        </authorList>
    </citation>
    <scope>NUCLEOTIDE SEQUENCE</scope>
    <source>
        <strain evidence="4">DSM 44838</strain>
    </source>
</reference>
<organism evidence="4 5">
    <name type="scientific">Mycobacterium yunnanensis</name>
    <dbReference type="NCBI Taxonomy" id="368477"/>
    <lineage>
        <taxon>Bacteria</taxon>
        <taxon>Bacillati</taxon>
        <taxon>Actinomycetota</taxon>
        <taxon>Actinomycetes</taxon>
        <taxon>Mycobacteriales</taxon>
        <taxon>Mycobacteriaceae</taxon>
        <taxon>Mycobacterium</taxon>
    </lineage>
</organism>
<gene>
    <name evidence="4" type="ORF">H7K45_07080</name>
</gene>
<dbReference type="InterPro" id="IPR052155">
    <property type="entry name" value="Biofilm_reg_signaling"/>
</dbReference>
<feature type="transmembrane region" description="Helical" evidence="1">
    <location>
        <begin position="60"/>
        <end position="81"/>
    </location>
</feature>
<dbReference type="SMART" id="SM00052">
    <property type="entry name" value="EAL"/>
    <property type="match status" value="1"/>
</dbReference>
<dbReference type="SUPFAM" id="SSF141868">
    <property type="entry name" value="EAL domain-like"/>
    <property type="match status" value="1"/>
</dbReference>
<evidence type="ECO:0000259" key="3">
    <source>
        <dbReference type="PROSITE" id="PS50887"/>
    </source>
</evidence>
<dbReference type="Pfam" id="PF00990">
    <property type="entry name" value="GGDEF"/>
    <property type="match status" value="1"/>
</dbReference>
<name>A0A9X2YJ36_9MYCO</name>
<dbReference type="InterPro" id="IPR000160">
    <property type="entry name" value="GGDEF_dom"/>
</dbReference>
<feature type="transmembrane region" description="Helical" evidence="1">
    <location>
        <begin position="102"/>
        <end position="122"/>
    </location>
</feature>
<proteinExistence type="predicted"/>
<dbReference type="NCBIfam" id="TIGR00254">
    <property type="entry name" value="GGDEF"/>
    <property type="match status" value="1"/>
</dbReference>
<dbReference type="PROSITE" id="PS50887">
    <property type="entry name" value="GGDEF"/>
    <property type="match status" value="1"/>
</dbReference>
<dbReference type="PROSITE" id="PS50883">
    <property type="entry name" value="EAL"/>
    <property type="match status" value="1"/>
</dbReference>
<feature type="domain" description="GGDEF" evidence="3">
    <location>
        <begin position="333"/>
        <end position="466"/>
    </location>
</feature>
<dbReference type="InterPro" id="IPR029787">
    <property type="entry name" value="Nucleotide_cyclase"/>
</dbReference>
<dbReference type="InterPro" id="IPR035919">
    <property type="entry name" value="EAL_sf"/>
</dbReference>
<keyword evidence="5" id="KW-1185">Reference proteome</keyword>
<feature type="transmembrane region" description="Helical" evidence="1">
    <location>
        <begin position="170"/>
        <end position="192"/>
    </location>
</feature>
<dbReference type="InterPro" id="IPR001633">
    <property type="entry name" value="EAL_dom"/>
</dbReference>
<feature type="transmembrane region" description="Helical" evidence="1">
    <location>
        <begin position="29"/>
        <end position="48"/>
    </location>
</feature>
<keyword evidence="1" id="KW-0812">Transmembrane</keyword>
<reference evidence="4" key="2">
    <citation type="journal article" date="2022" name="BMC Genomics">
        <title>Comparative genome analysis of mycobacteria focusing on tRNA and non-coding RNA.</title>
        <authorList>
            <person name="Behra P.R.K."/>
            <person name="Pettersson B.M.F."/>
            <person name="Ramesh M."/>
            <person name="Das S."/>
            <person name="Dasgupta S."/>
            <person name="Kirsebom L.A."/>
        </authorList>
    </citation>
    <scope>NUCLEOTIDE SEQUENCE</scope>
    <source>
        <strain evidence="4">DSM 44838</strain>
    </source>
</reference>
<keyword evidence="1" id="KW-0472">Membrane</keyword>
<dbReference type="AlphaFoldDB" id="A0A9X2YJ36"/>
<sequence length="728" mass="77620">MQFSAGAAATLSALIWGARETGVRRHWRLLVAVGMATWTTGVALWAWYQVVDGRGLPSPSLADAGFLLYVPFGLAALFTIAGAAKSTGDDGGAQGHHFTAGLMLDGLIVTASLFFLSWLGALGPVVTAGAPNRVTLVVAVAYPVTDLVMVSVAVLAVVFGRVRESDRTAFLFLTAGIVALALSDSVYAYLVAANASTMKPLENSGYVIGPLLIAFAALERASGGTRVVRPVGHADWWALGLPYAALLAVGLVVAARLMVGPPLGVVATSTGLLVVLLVVVRQLLTVLQNRSLIDRVYADQRLLLHLAYHDSLTGLSNRLSFASRLDDAIAHRRAMALILVDVDDFKEVNDRFGHPAGDRVLQEVGRRLHEVAEPRDTVARIGGDEFAILVEGAAVTATDLVSRIRTALRTPVLVDEVPVLLRVSMGVVLPDLDEPFLDGDVLLGRADGSMYAGKRTGKDAVVIYRPSIGDVPDFTSALRSALGDRPIGFCMVYQPVVRLDDETVVALEALARWKASDGSDVEPSLFVPSAEQAGLGRVLDVMVVNAVCADIADVSAELTVHVNIGAARLGDVEFEAAVSEALTTHRIPPGRLVFEITETEAVKDLGDAAAAIRRLQHWGIRVALDDFGTGYNSLRYLHELPVNVIKLDRSLTAWVANDPTLYRSLIGICDGLGLDVIAEGIETEASADTVRRLGCRYGQGFHFGRPDSLSAVVGRTPRQRHGAVRHQS</sequence>
<keyword evidence="1" id="KW-1133">Transmembrane helix</keyword>
<dbReference type="Pfam" id="PF00563">
    <property type="entry name" value="EAL"/>
    <property type="match status" value="1"/>
</dbReference>
<comment type="caution">
    <text evidence="4">The sequence shown here is derived from an EMBL/GenBank/DDBJ whole genome shotgun (WGS) entry which is preliminary data.</text>
</comment>
<dbReference type="InterPro" id="IPR043128">
    <property type="entry name" value="Rev_trsase/Diguanyl_cyclase"/>
</dbReference>
<dbReference type="PANTHER" id="PTHR44757">
    <property type="entry name" value="DIGUANYLATE CYCLASE DGCP"/>
    <property type="match status" value="1"/>
</dbReference>